<accession>A0A9N9TCX0</accession>
<evidence type="ECO:0000256" key="3">
    <source>
        <dbReference type="ARBA" id="ARBA00023186"/>
    </source>
</evidence>
<dbReference type="Proteomes" id="UP001153709">
    <property type="component" value="Chromosome 8"/>
</dbReference>
<keyword evidence="3" id="KW-0143">Chaperone</keyword>
<feature type="coiled-coil region" evidence="4">
    <location>
        <begin position="75"/>
        <end position="109"/>
    </location>
</feature>
<evidence type="ECO:0000256" key="1">
    <source>
        <dbReference type="ARBA" id="ARBA00004496"/>
    </source>
</evidence>
<organism evidence="5 6">
    <name type="scientific">Diabrotica balteata</name>
    <name type="common">Banded cucumber beetle</name>
    <dbReference type="NCBI Taxonomy" id="107213"/>
    <lineage>
        <taxon>Eukaryota</taxon>
        <taxon>Metazoa</taxon>
        <taxon>Ecdysozoa</taxon>
        <taxon>Arthropoda</taxon>
        <taxon>Hexapoda</taxon>
        <taxon>Insecta</taxon>
        <taxon>Pterygota</taxon>
        <taxon>Neoptera</taxon>
        <taxon>Endopterygota</taxon>
        <taxon>Coleoptera</taxon>
        <taxon>Polyphaga</taxon>
        <taxon>Cucujiformia</taxon>
        <taxon>Chrysomeloidea</taxon>
        <taxon>Chrysomelidae</taxon>
        <taxon>Galerucinae</taxon>
        <taxon>Diabroticina</taxon>
        <taxon>Diabroticites</taxon>
        <taxon>Diabrotica</taxon>
    </lineage>
</organism>
<keyword evidence="2" id="KW-0963">Cytoplasm</keyword>
<name>A0A9N9TCX0_DIABA</name>
<dbReference type="GO" id="GO:0005737">
    <property type="term" value="C:cytoplasm"/>
    <property type="evidence" value="ECO:0007669"/>
    <property type="project" value="UniProtKB-SubCell"/>
</dbReference>
<sequence>MMPLKDVQTQKSYKYLQEVETVAQDILTLKEEKLSIANTQNKLREALTALKYVDDRQTWVEIGSIYIQLPTEEAKYLLQDEIRKAEDDLKDLQNKIRSKSQDLRDLEHQPRIEGLTLKPISNIEAKALNKAFGFS</sequence>
<dbReference type="PANTHER" id="PTHR21162">
    <property type="entry name" value="P53 AND DNA DAMAGE-REGULATED PROTEIN"/>
    <property type="match status" value="1"/>
</dbReference>
<dbReference type="Gene3D" id="1.10.287.370">
    <property type="match status" value="1"/>
</dbReference>
<protein>
    <recommendedName>
        <fullName evidence="7">P53 and DNA damage-regulated protein 1</fullName>
    </recommendedName>
</protein>
<evidence type="ECO:0000256" key="2">
    <source>
        <dbReference type="ARBA" id="ARBA00022490"/>
    </source>
</evidence>
<evidence type="ECO:0000256" key="4">
    <source>
        <dbReference type="SAM" id="Coils"/>
    </source>
</evidence>
<comment type="subcellular location">
    <subcellularLocation>
        <location evidence="1">Cytoplasm</location>
    </subcellularLocation>
</comment>
<proteinExistence type="predicted"/>
<evidence type="ECO:0000313" key="5">
    <source>
        <dbReference type="EMBL" id="CAG9838934.1"/>
    </source>
</evidence>
<dbReference type="InterPro" id="IPR030482">
    <property type="entry name" value="PDRG1"/>
</dbReference>
<dbReference type="InterPro" id="IPR009053">
    <property type="entry name" value="Prefoldin"/>
</dbReference>
<keyword evidence="4" id="KW-0175">Coiled coil</keyword>
<dbReference type="EMBL" id="OU898283">
    <property type="protein sequence ID" value="CAG9838934.1"/>
    <property type="molecule type" value="Genomic_DNA"/>
</dbReference>
<dbReference type="PANTHER" id="PTHR21162:SF0">
    <property type="entry name" value="P53 AND DNA DAMAGE-REGULATED PROTEIN 1"/>
    <property type="match status" value="1"/>
</dbReference>
<dbReference type="AlphaFoldDB" id="A0A9N9TCX0"/>
<dbReference type="CDD" id="cd22860">
    <property type="entry name" value="PDRG1"/>
    <property type="match status" value="1"/>
</dbReference>
<dbReference type="SUPFAM" id="SSF46579">
    <property type="entry name" value="Prefoldin"/>
    <property type="match status" value="1"/>
</dbReference>
<reference evidence="5" key="1">
    <citation type="submission" date="2022-01" db="EMBL/GenBank/DDBJ databases">
        <authorList>
            <person name="King R."/>
        </authorList>
    </citation>
    <scope>NUCLEOTIDE SEQUENCE</scope>
</reference>
<evidence type="ECO:0000313" key="6">
    <source>
        <dbReference type="Proteomes" id="UP001153709"/>
    </source>
</evidence>
<gene>
    <name evidence="5" type="ORF">DIABBA_LOCUS11745</name>
</gene>
<keyword evidence="6" id="KW-1185">Reference proteome</keyword>
<evidence type="ECO:0008006" key="7">
    <source>
        <dbReference type="Google" id="ProtNLM"/>
    </source>
</evidence>
<dbReference type="OrthoDB" id="20282at2759"/>